<evidence type="ECO:0000256" key="3">
    <source>
        <dbReference type="ARBA" id="ARBA00022801"/>
    </source>
</evidence>
<comment type="caution">
    <text evidence="6">The sequence shown here is derived from an EMBL/GenBank/DDBJ whole genome shotgun (WGS) entry which is preliminary data.</text>
</comment>
<keyword evidence="3 6" id="KW-0378">Hydrolase</keyword>
<name>A0A347ZSJ5_9CHLR</name>
<gene>
    <name evidence="6" type="ORF">DFR64_1034</name>
</gene>
<protein>
    <submittedName>
        <fullName evidence="6">Glyoxylase-like metal-dependent hydrolase (Beta-lactamase superfamily II)</fullName>
    </submittedName>
</protein>
<evidence type="ECO:0000259" key="5">
    <source>
        <dbReference type="SMART" id="SM00849"/>
    </source>
</evidence>
<dbReference type="PANTHER" id="PTHR46233:SF3">
    <property type="entry name" value="HYDROXYACYLGLUTATHIONE HYDROLASE GLOC"/>
    <property type="match status" value="1"/>
</dbReference>
<dbReference type="InterPro" id="IPR001279">
    <property type="entry name" value="Metallo-B-lactamas"/>
</dbReference>
<sequence>MTITIHTFVLGAIKNNTYLVVDNASQQAALIDPAAPTNQIPELLEEKGYQLTYMLVTHAHFDHIGGVKWIQSLSSQHIPVAMHALDLDLWKAGGGSRDFGFEFDPGPVPDLIVTDGQTLPLGETSLTVLHTPGHSFGHVTYLDLAEKAAFCGDLIFYHGIGRTDLDVCNEDDLFASIRNKILTLPDDTVLYPGHGGKTTVGEERVNNPFL</sequence>
<comment type="cofactor">
    <cofactor evidence="1">
        <name>Zn(2+)</name>
        <dbReference type="ChEBI" id="CHEBI:29105"/>
    </cofactor>
</comment>
<dbReference type="InterPro" id="IPR051453">
    <property type="entry name" value="MBL_Glyoxalase_II"/>
</dbReference>
<dbReference type="InterPro" id="IPR036866">
    <property type="entry name" value="RibonucZ/Hydroxyglut_hydro"/>
</dbReference>
<keyword evidence="7" id="KW-1185">Reference proteome</keyword>
<dbReference type="EMBL" id="QUMS01000001">
    <property type="protein sequence ID" value="REG11157.1"/>
    <property type="molecule type" value="Genomic_DNA"/>
</dbReference>
<reference evidence="6 7" key="1">
    <citation type="submission" date="2018-08" db="EMBL/GenBank/DDBJ databases">
        <title>Genomic Encyclopedia of Type Strains, Phase IV (KMG-IV): sequencing the most valuable type-strain genomes for metagenomic binning, comparative biology and taxonomic classification.</title>
        <authorList>
            <person name="Goeker M."/>
        </authorList>
    </citation>
    <scope>NUCLEOTIDE SEQUENCE [LARGE SCALE GENOMIC DNA]</scope>
    <source>
        <strain evidence="6 7">DSM 23923</strain>
    </source>
</reference>
<evidence type="ECO:0000256" key="1">
    <source>
        <dbReference type="ARBA" id="ARBA00001947"/>
    </source>
</evidence>
<evidence type="ECO:0000256" key="4">
    <source>
        <dbReference type="ARBA" id="ARBA00022833"/>
    </source>
</evidence>
<dbReference type="SMART" id="SM00849">
    <property type="entry name" value="Lactamase_B"/>
    <property type="match status" value="1"/>
</dbReference>
<dbReference type="AlphaFoldDB" id="A0A347ZSJ5"/>
<dbReference type="SUPFAM" id="SSF56281">
    <property type="entry name" value="Metallo-hydrolase/oxidoreductase"/>
    <property type="match status" value="1"/>
</dbReference>
<dbReference type="Proteomes" id="UP000256388">
    <property type="component" value="Unassembled WGS sequence"/>
</dbReference>
<feature type="domain" description="Metallo-beta-lactamase" evidence="5">
    <location>
        <begin position="14"/>
        <end position="194"/>
    </location>
</feature>
<dbReference type="PANTHER" id="PTHR46233">
    <property type="entry name" value="HYDROXYACYLGLUTATHIONE HYDROLASE GLOC"/>
    <property type="match status" value="1"/>
</dbReference>
<dbReference type="GO" id="GO:0016787">
    <property type="term" value="F:hydrolase activity"/>
    <property type="evidence" value="ECO:0007669"/>
    <property type="project" value="UniProtKB-KW"/>
</dbReference>
<keyword evidence="4" id="KW-0862">Zinc</keyword>
<dbReference type="OrthoDB" id="9802248at2"/>
<evidence type="ECO:0000313" key="6">
    <source>
        <dbReference type="EMBL" id="REG11157.1"/>
    </source>
</evidence>
<dbReference type="GO" id="GO:0046872">
    <property type="term" value="F:metal ion binding"/>
    <property type="evidence" value="ECO:0007669"/>
    <property type="project" value="UniProtKB-KW"/>
</dbReference>
<dbReference type="Pfam" id="PF00753">
    <property type="entry name" value="Lactamase_B"/>
    <property type="match status" value="1"/>
</dbReference>
<dbReference type="RefSeq" id="WP_116224295.1">
    <property type="nucleotide sequence ID" value="NZ_AP018437.1"/>
</dbReference>
<organism evidence="6 7">
    <name type="scientific">Pelolinea submarina</name>
    <dbReference type="NCBI Taxonomy" id="913107"/>
    <lineage>
        <taxon>Bacteria</taxon>
        <taxon>Bacillati</taxon>
        <taxon>Chloroflexota</taxon>
        <taxon>Anaerolineae</taxon>
        <taxon>Anaerolineales</taxon>
        <taxon>Anaerolineaceae</taxon>
        <taxon>Pelolinea</taxon>
    </lineage>
</organism>
<evidence type="ECO:0000313" key="7">
    <source>
        <dbReference type="Proteomes" id="UP000256388"/>
    </source>
</evidence>
<proteinExistence type="predicted"/>
<dbReference type="Gene3D" id="3.60.15.10">
    <property type="entry name" value="Ribonuclease Z/Hydroxyacylglutathione hydrolase-like"/>
    <property type="match status" value="1"/>
</dbReference>
<evidence type="ECO:0000256" key="2">
    <source>
        <dbReference type="ARBA" id="ARBA00022723"/>
    </source>
</evidence>
<keyword evidence="2" id="KW-0479">Metal-binding</keyword>
<accession>A0A347ZSJ5</accession>